<name>A0ABQ3E8Q8_9HYPH</name>
<evidence type="ECO:0000313" key="3">
    <source>
        <dbReference type="EMBL" id="GHB30301.1"/>
    </source>
</evidence>
<evidence type="ECO:0000259" key="2">
    <source>
        <dbReference type="Pfam" id="PF09860"/>
    </source>
</evidence>
<feature type="domain" description="DUF2087" evidence="2">
    <location>
        <begin position="88"/>
        <end position="158"/>
    </location>
</feature>
<keyword evidence="4" id="KW-1185">Reference proteome</keyword>
<reference evidence="4" key="1">
    <citation type="journal article" date="2019" name="Int. J. Syst. Evol. Microbiol.">
        <title>The Global Catalogue of Microorganisms (GCM) 10K type strain sequencing project: providing services to taxonomists for standard genome sequencing and annotation.</title>
        <authorList>
            <consortium name="The Broad Institute Genomics Platform"/>
            <consortium name="The Broad Institute Genome Sequencing Center for Infectious Disease"/>
            <person name="Wu L."/>
            <person name="Ma J."/>
        </authorList>
    </citation>
    <scope>NUCLEOTIDE SEQUENCE [LARGE SCALE GENOMIC DNA]</scope>
    <source>
        <strain evidence="4">KCTC 12861</strain>
    </source>
</reference>
<dbReference type="InterPro" id="IPR018656">
    <property type="entry name" value="DUF2087"/>
</dbReference>
<dbReference type="Proteomes" id="UP000637980">
    <property type="component" value="Unassembled WGS sequence"/>
</dbReference>
<evidence type="ECO:0000256" key="1">
    <source>
        <dbReference type="SAM" id="MobiDB-lite"/>
    </source>
</evidence>
<evidence type="ECO:0000313" key="4">
    <source>
        <dbReference type="Proteomes" id="UP000637980"/>
    </source>
</evidence>
<sequence length="196" mass="21939">MSRVPVPLSAPDVSQFARSVARQIKSRGNAPSHVELMNMLAKAAGFQNFQHMKVAHTAERRVDTPPVAEVVDHRLVGRALNQFDESGQLVSWPARRQVQVLCLWQLWSQIPSGTSMSEKEVSSLLNAIHRFADPALLRRELFSLGLLHRKRDGSDYRRQEQKPPAEARELNGRLKARRLESSAGSSALSFIVRPSA</sequence>
<feature type="region of interest" description="Disordered" evidence="1">
    <location>
        <begin position="153"/>
        <end position="173"/>
    </location>
</feature>
<accession>A0ABQ3E8Q8</accession>
<comment type="caution">
    <text evidence="3">The sequence shown here is derived from an EMBL/GenBank/DDBJ whole genome shotgun (WGS) entry which is preliminary data.</text>
</comment>
<protein>
    <recommendedName>
        <fullName evidence="2">DUF2087 domain-containing protein</fullName>
    </recommendedName>
</protein>
<dbReference type="RefSeq" id="WP_189436491.1">
    <property type="nucleotide sequence ID" value="NZ_BMXE01000003.1"/>
</dbReference>
<organism evidence="3 4">
    <name type="scientific">Pseudovibrio japonicus</name>
    <dbReference type="NCBI Taxonomy" id="366534"/>
    <lineage>
        <taxon>Bacteria</taxon>
        <taxon>Pseudomonadati</taxon>
        <taxon>Pseudomonadota</taxon>
        <taxon>Alphaproteobacteria</taxon>
        <taxon>Hyphomicrobiales</taxon>
        <taxon>Stappiaceae</taxon>
        <taxon>Pseudovibrio</taxon>
    </lineage>
</organism>
<proteinExistence type="predicted"/>
<gene>
    <name evidence="3" type="ORF">GCM10007094_18390</name>
</gene>
<dbReference type="Pfam" id="PF09860">
    <property type="entry name" value="DUF2087"/>
    <property type="match status" value="1"/>
</dbReference>
<dbReference type="EMBL" id="BMXE01000003">
    <property type="protein sequence ID" value="GHB30301.1"/>
    <property type="molecule type" value="Genomic_DNA"/>
</dbReference>